<feature type="chain" id="PRO_5025459192" description="Type IV pilus biogenesis and competence protein PilQ" evidence="14">
    <location>
        <begin position="28"/>
        <end position="713"/>
    </location>
</feature>
<evidence type="ECO:0000256" key="4">
    <source>
        <dbReference type="ARBA" id="ARBA00022448"/>
    </source>
</evidence>
<dbReference type="AlphaFoldDB" id="A0A6C1B385"/>
<feature type="domain" description="Secretin/TonB short N-terminal" evidence="15">
    <location>
        <begin position="314"/>
        <end position="362"/>
    </location>
</feature>
<gene>
    <name evidence="16" type="ORF">G3580_03545</name>
</gene>
<protein>
    <recommendedName>
        <fullName evidence="3">Type IV pilus biogenesis and competence protein PilQ</fullName>
    </recommendedName>
</protein>
<keyword evidence="5 14" id="KW-0732">Signal</keyword>
<dbReference type="Gene3D" id="3.30.1370.130">
    <property type="match status" value="1"/>
</dbReference>
<dbReference type="InterPro" id="IPR051808">
    <property type="entry name" value="Type_IV_pilus_biogenesis"/>
</dbReference>
<dbReference type="PRINTS" id="PR00811">
    <property type="entry name" value="BCTERIALGSPD"/>
</dbReference>
<evidence type="ECO:0000256" key="1">
    <source>
        <dbReference type="ARBA" id="ARBA00004442"/>
    </source>
</evidence>
<dbReference type="Gene3D" id="3.30.1370.120">
    <property type="match status" value="1"/>
</dbReference>
<dbReference type="InterPro" id="IPR004845">
    <property type="entry name" value="T2SS_GspD_CS"/>
</dbReference>
<evidence type="ECO:0000313" key="16">
    <source>
        <dbReference type="EMBL" id="QID16790.1"/>
    </source>
</evidence>
<dbReference type="InterPro" id="IPR038591">
    <property type="entry name" value="NolW-like_sf"/>
</dbReference>
<dbReference type="GO" id="GO:0030420">
    <property type="term" value="P:establishment of competence for transformation"/>
    <property type="evidence" value="ECO:0007669"/>
    <property type="project" value="UniProtKB-KW"/>
</dbReference>
<evidence type="ECO:0000256" key="5">
    <source>
        <dbReference type="ARBA" id="ARBA00022729"/>
    </source>
</evidence>
<evidence type="ECO:0000256" key="13">
    <source>
        <dbReference type="SAM" id="MobiDB-lite"/>
    </source>
</evidence>
<evidence type="ECO:0000259" key="15">
    <source>
        <dbReference type="SMART" id="SM00965"/>
    </source>
</evidence>
<keyword evidence="8" id="KW-0998">Cell outer membrane</keyword>
<evidence type="ECO:0000256" key="9">
    <source>
        <dbReference type="ARBA" id="ARBA00023287"/>
    </source>
</evidence>
<keyword evidence="7" id="KW-0472">Membrane</keyword>
<dbReference type="Gene3D" id="2.60.40.3470">
    <property type="match status" value="1"/>
</dbReference>
<dbReference type="PANTHER" id="PTHR30604">
    <property type="entry name" value="PROTEIN TRANSPORT PROTEIN HOFQ"/>
    <property type="match status" value="1"/>
</dbReference>
<dbReference type="Pfam" id="PF00263">
    <property type="entry name" value="Secretin"/>
    <property type="match status" value="1"/>
</dbReference>
<dbReference type="Pfam" id="PF07660">
    <property type="entry name" value="STN"/>
    <property type="match status" value="1"/>
</dbReference>
<dbReference type="InterPro" id="IPR004846">
    <property type="entry name" value="T2SS/T3SS_dom"/>
</dbReference>
<dbReference type="EMBL" id="CP048836">
    <property type="protein sequence ID" value="QID16790.1"/>
    <property type="molecule type" value="Genomic_DNA"/>
</dbReference>
<comment type="similarity">
    <text evidence="2">Belongs to the bacterial secretin family. PilQ subfamily.</text>
</comment>
<feature type="signal peptide" evidence="14">
    <location>
        <begin position="1"/>
        <end position="27"/>
    </location>
</feature>
<evidence type="ECO:0000256" key="12">
    <source>
        <dbReference type="RuleBase" id="RU004004"/>
    </source>
</evidence>
<comment type="function">
    <text evidence="10">Required for type IV pilus biogenesis and competence. Could function as a pore for exit of the pilus but also as a channel for entry of heme and antimicrobial agents and uptake of transforming DNA.</text>
</comment>
<evidence type="ECO:0000256" key="14">
    <source>
        <dbReference type="SAM" id="SignalP"/>
    </source>
</evidence>
<dbReference type="PROSITE" id="PS00875">
    <property type="entry name" value="T2SP_D"/>
    <property type="match status" value="1"/>
</dbReference>
<dbReference type="Proteomes" id="UP000501991">
    <property type="component" value="Chromosome"/>
</dbReference>
<dbReference type="Pfam" id="PF11741">
    <property type="entry name" value="AMIN"/>
    <property type="match status" value="2"/>
</dbReference>
<dbReference type="Gene3D" id="2.60.40.3500">
    <property type="match status" value="1"/>
</dbReference>
<evidence type="ECO:0000256" key="10">
    <source>
        <dbReference type="ARBA" id="ARBA00024678"/>
    </source>
</evidence>
<evidence type="ECO:0000256" key="6">
    <source>
        <dbReference type="ARBA" id="ARBA00022927"/>
    </source>
</evidence>
<dbReference type="SMART" id="SM00965">
    <property type="entry name" value="STN"/>
    <property type="match status" value="1"/>
</dbReference>
<dbReference type="Pfam" id="PF03958">
    <property type="entry name" value="Secretin_N"/>
    <property type="match status" value="1"/>
</dbReference>
<evidence type="ECO:0000256" key="8">
    <source>
        <dbReference type="ARBA" id="ARBA00023237"/>
    </source>
</evidence>
<proteinExistence type="inferred from homology"/>
<evidence type="ECO:0000256" key="7">
    <source>
        <dbReference type="ARBA" id="ARBA00023136"/>
    </source>
</evidence>
<organism evidence="16 17">
    <name type="scientific">Nitrogeniibacter mangrovi</name>
    <dbReference type="NCBI Taxonomy" id="2016596"/>
    <lineage>
        <taxon>Bacteria</taxon>
        <taxon>Pseudomonadati</taxon>
        <taxon>Pseudomonadota</taxon>
        <taxon>Betaproteobacteria</taxon>
        <taxon>Rhodocyclales</taxon>
        <taxon>Zoogloeaceae</taxon>
        <taxon>Nitrogeniibacter</taxon>
    </lineage>
</organism>
<dbReference type="InterPro" id="IPR021731">
    <property type="entry name" value="AMIN_dom"/>
</dbReference>
<evidence type="ECO:0000256" key="3">
    <source>
        <dbReference type="ARBA" id="ARBA00014124"/>
    </source>
</evidence>
<reference evidence="16 17" key="1">
    <citation type="submission" date="2020-02" db="EMBL/GenBank/DDBJ databases">
        <title>Nitrogenibacter mangrovi gen. nov., sp. nov. isolated from mangrove sediment, a denitrifying betaproteobacterium.</title>
        <authorList>
            <person name="Liao H."/>
            <person name="Tian Y."/>
        </authorList>
    </citation>
    <scope>NUCLEOTIDE SEQUENCE [LARGE SCALE GENOMIC DNA]</scope>
    <source>
        <strain evidence="16 17">M9-3-2</strain>
    </source>
</reference>
<evidence type="ECO:0000256" key="2">
    <source>
        <dbReference type="ARBA" id="ARBA00006304"/>
    </source>
</evidence>
<comment type="subunit">
    <text evidence="11">Homododecamer. Tetramer of trimer.</text>
</comment>
<dbReference type="InterPro" id="IPR013355">
    <property type="entry name" value="Pilus_4_PilQ"/>
</dbReference>
<dbReference type="GO" id="GO:0009279">
    <property type="term" value="C:cell outer membrane"/>
    <property type="evidence" value="ECO:0007669"/>
    <property type="project" value="UniProtKB-SubCell"/>
</dbReference>
<dbReference type="GO" id="GO:0009306">
    <property type="term" value="P:protein secretion"/>
    <property type="evidence" value="ECO:0007669"/>
    <property type="project" value="InterPro"/>
</dbReference>
<keyword evidence="6" id="KW-0653">Protein transport</keyword>
<sequence>MKWNKNVLLVAAGLLMAHVGMPAFGQAAQVQKAEAANKIEALDVSRQGADIFVKVRLKEPLAQPPASFSVASPARIAFDFPGTGNALGRNVQEIAEGDLRSANIVQVGDRTRLVLNLLKMTPYDTSVNGNDVVIALSPVRREPSDLRPSDKPFASFAPSKESPNAVSKSIRDINFRRGVDGEGRIVVQLSDPDTGIDIRQQGQNLIVDFLKTSLPGSLQRKSDVTDFATPVTEFTAQAQGENTRLVVKPNGLWEHNAYQSDNQFVLEVKRVVEDPKKLIQGGGKGKYQGEKLSLNFQNIDVRSVLQVIADFTNFNIITSDTVQGSLTLRLKDVPWDQALDIILQAKGLDKRKHGNVIWIAPRDEIAAREKLELESLQQIGDLEPLKTESFQINYHDAKAIFDFLKNKDQTVLSKRGSVIVDTRSNKVFVTDVSSRLDDLRRLIQEIDVPPRQVLIEARIVEAQKGFAKDLGARLGVHQRDATAGSSGFRTVIGGSLLDTGFHTGQVADTPNFLADSLSVNMPASPSTGTAGAFSFILANSALTRFLNLEISALEADNRGRVISSPRVMTANQVEAVMEQGTEIPYQQATSSGATSVQFRKAVLSLKVKPNITPDGRVQLYLEVNKDTPGETVPGGVAIDTKHVKTEVMVENGGTVVIGGVYEETESSKVQRVPLLGEIPVLGALFRNKQNISERSELLVFITPKIVTQALSLR</sequence>
<keyword evidence="4 12" id="KW-0813">Transport</keyword>
<dbReference type="PANTHER" id="PTHR30604:SF1">
    <property type="entry name" value="DNA UTILIZATION PROTEIN HOFQ"/>
    <property type="match status" value="1"/>
</dbReference>
<feature type="region of interest" description="Disordered" evidence="13">
    <location>
        <begin position="143"/>
        <end position="163"/>
    </location>
</feature>
<dbReference type="RefSeq" id="WP_173763958.1">
    <property type="nucleotide sequence ID" value="NZ_CP048836.1"/>
</dbReference>
<comment type="subcellular location">
    <subcellularLocation>
        <location evidence="1 12">Cell outer membrane</location>
    </subcellularLocation>
</comment>
<evidence type="ECO:0000256" key="11">
    <source>
        <dbReference type="ARBA" id="ARBA00025897"/>
    </source>
</evidence>
<evidence type="ECO:0000313" key="17">
    <source>
        <dbReference type="Proteomes" id="UP000501991"/>
    </source>
</evidence>
<dbReference type="InterPro" id="IPR001775">
    <property type="entry name" value="GspD/PilQ"/>
</dbReference>
<name>A0A6C1B385_9RHOO</name>
<dbReference type="InterPro" id="IPR011662">
    <property type="entry name" value="Secretin/TonB_short_N"/>
</dbReference>
<dbReference type="InterPro" id="IPR005644">
    <property type="entry name" value="NolW-like"/>
</dbReference>
<dbReference type="NCBIfam" id="TIGR02515">
    <property type="entry name" value="IV_pilus_PilQ"/>
    <property type="match status" value="1"/>
</dbReference>
<accession>A0A6C1B385</accession>
<keyword evidence="17" id="KW-1185">Reference proteome</keyword>
<dbReference type="KEGG" id="azq:G3580_03545"/>
<keyword evidence="9" id="KW-0178">Competence</keyword>